<evidence type="ECO:0000313" key="2">
    <source>
        <dbReference type="EMBL" id="AHA51290.1"/>
    </source>
</evidence>
<keyword evidence="1" id="KW-0812">Transmembrane</keyword>
<dbReference type="SUPFAM" id="SSF53850">
    <property type="entry name" value="Periplasmic binding protein-like II"/>
    <property type="match status" value="1"/>
</dbReference>
<keyword evidence="1" id="KW-1133">Transmembrane helix</keyword>
<reference evidence="2" key="1">
    <citation type="journal article" date="2013" name="Science">
        <title>The genome of the ctenophore Mnemiopsis leidyi and its implications for cell type evolution.</title>
        <authorList>
            <consortium name="NISC Comparative Sequencing Program"/>
            <person name="Ryan J.F."/>
            <person name="Pang K."/>
            <person name="Schnitzler C.E."/>
            <person name="Nguyen A.D."/>
            <person name="Moreland R.T."/>
            <person name="Simmons D.K."/>
            <person name="Koch B.J."/>
            <person name="Francis W.R."/>
            <person name="Havlak P."/>
            <person name="Smith S.A."/>
            <person name="Putnam N.H."/>
            <person name="Haddock S.H."/>
            <person name="Dunn C.W."/>
            <person name="Wolfsberg T.G."/>
            <person name="Mullikin J.C."/>
            <person name="Martindale M.Q."/>
            <person name="Baxevanis A.D."/>
        </authorList>
    </citation>
    <scope>NUCLEOTIDE SEQUENCE</scope>
    <source>
        <strain evidence="2">1242</strain>
    </source>
</reference>
<name>V9PPH6_BERFR</name>
<reference evidence="2" key="2">
    <citation type="submission" date="2016-09" db="EMBL/GenBank/DDBJ databases">
        <authorList>
            <person name="Capua I."/>
            <person name="De Benedictis P."/>
            <person name="Joannis T."/>
            <person name="Lombin L.H."/>
            <person name="Cattoli G."/>
        </authorList>
    </citation>
    <scope>NUCLEOTIDE SEQUENCE</scope>
    <source>
        <strain evidence="2">1242</strain>
    </source>
</reference>
<organism evidence="2">
    <name type="scientific">Beroe forskalii</name>
    <name type="common">Comb jelly</name>
    <dbReference type="NCBI Taxonomy" id="140453"/>
    <lineage>
        <taxon>Eukaryota</taxon>
        <taxon>Metazoa</taxon>
        <taxon>Ctenophora</taxon>
        <taxon>Nuda</taxon>
        <taxon>Beroida</taxon>
        <taxon>Beroidae</taxon>
        <taxon>Beroe</taxon>
    </lineage>
</organism>
<protein>
    <submittedName>
        <fullName evidence="2">Lig_chan domain-containing protein</fullName>
    </submittedName>
</protein>
<sequence length="260" mass="28929">TLDKVGIPIKTPIDLLGQSQYGWGIRPKSSTNNFLTRHSNEEFRRLAEKSTKMDSFDSSMAAVNEGGFAFFDDHLWLEYNISNNCDVFFVGEKLLAVPVAFGLPMQSPYARLLNKHILGYRETGYFKELWKEMGTGTRNCGNDNIGNDKTLDVATLIGIFYVLILGLAAGIVFLVIEFICASIADRQKNTSFCSRLGDRISAVLCSRKRSSSNHNNGVIPVVNLNGKSKQVRIQRNEPGDMVNGNNYIAAVMRSRGDEKC</sequence>
<feature type="transmembrane region" description="Helical" evidence="1">
    <location>
        <begin position="159"/>
        <end position="180"/>
    </location>
</feature>
<keyword evidence="1" id="KW-0472">Membrane</keyword>
<evidence type="ECO:0000256" key="1">
    <source>
        <dbReference type="SAM" id="Phobius"/>
    </source>
</evidence>
<dbReference type="Gene3D" id="3.40.190.10">
    <property type="entry name" value="Periplasmic binding protein-like II"/>
    <property type="match status" value="2"/>
</dbReference>
<feature type="non-terminal residue" evidence="2">
    <location>
        <position position="1"/>
    </location>
</feature>
<proteinExistence type="evidence at transcript level"/>
<accession>V9PPH6</accession>
<dbReference type="EMBL" id="KF317358">
    <property type="protein sequence ID" value="AHA51290.1"/>
    <property type="molecule type" value="mRNA"/>
</dbReference>
<dbReference type="AlphaFoldDB" id="V9PPH6"/>